<name>A0A7G5DZB6_9SPHI</name>
<evidence type="ECO:0008006" key="4">
    <source>
        <dbReference type="Google" id="ProtNLM"/>
    </source>
</evidence>
<dbReference type="AlphaFoldDB" id="A0A7G5DZB6"/>
<keyword evidence="3" id="KW-1185">Reference proteome</keyword>
<dbReference type="Proteomes" id="UP000515450">
    <property type="component" value="Chromosome"/>
</dbReference>
<evidence type="ECO:0000313" key="2">
    <source>
        <dbReference type="EMBL" id="QMV67091.1"/>
    </source>
</evidence>
<evidence type="ECO:0000313" key="3">
    <source>
        <dbReference type="Proteomes" id="UP000515450"/>
    </source>
</evidence>
<proteinExistence type="predicted"/>
<feature type="signal peptide" evidence="1">
    <location>
        <begin position="1"/>
        <end position="19"/>
    </location>
</feature>
<keyword evidence="1" id="KW-0732">Signal</keyword>
<gene>
    <name evidence="2" type="ORF">HS960_05215</name>
</gene>
<dbReference type="SUPFAM" id="SSF82185">
    <property type="entry name" value="Histone H3 K4-specific methyltransferase SET7/9 N-terminal domain"/>
    <property type="match status" value="1"/>
</dbReference>
<protein>
    <recommendedName>
        <fullName evidence="4">MORN repeat variant</fullName>
    </recommendedName>
</protein>
<dbReference type="EMBL" id="CP058555">
    <property type="protein sequence ID" value="QMV67091.1"/>
    <property type="molecule type" value="Genomic_DNA"/>
</dbReference>
<dbReference type="Gene3D" id="3.90.930.1">
    <property type="match status" value="1"/>
</dbReference>
<organism evidence="2 3">
    <name type="scientific">Sphingobacterium paramultivorum</name>
    <dbReference type="NCBI Taxonomy" id="2886510"/>
    <lineage>
        <taxon>Bacteria</taxon>
        <taxon>Pseudomonadati</taxon>
        <taxon>Bacteroidota</taxon>
        <taxon>Sphingobacteriia</taxon>
        <taxon>Sphingobacteriales</taxon>
        <taxon>Sphingobacteriaceae</taxon>
        <taxon>Sphingobacterium</taxon>
    </lineage>
</organism>
<sequence>MKKLLFLLVILHIFFPCKGQSTEHKTLFDNGQVKEIYYLDKNGQLTGEVNIYFDNGKLSTVSTYKSGKKIGESK</sequence>
<evidence type="ECO:0000256" key="1">
    <source>
        <dbReference type="SAM" id="SignalP"/>
    </source>
</evidence>
<dbReference type="RefSeq" id="WP_182331561.1">
    <property type="nucleotide sequence ID" value="NZ_CP058555.1"/>
</dbReference>
<feature type="chain" id="PRO_5028807116" description="MORN repeat variant" evidence="1">
    <location>
        <begin position="20"/>
        <end position="74"/>
    </location>
</feature>
<reference evidence="2 3" key="1">
    <citation type="journal article" date="2020" name="G3 (Bethesda)">
        <title>CeMbio - The Caenorhabditis elegans Microbiome Resource.</title>
        <authorList>
            <person name="Dirksen P."/>
            <person name="Assie A."/>
            <person name="Zimmermann J."/>
            <person name="Zhang F."/>
            <person name="Tietje A.M."/>
            <person name="Marsh S.A."/>
            <person name="Felix M.A."/>
            <person name="Shapira M."/>
            <person name="Kaleta C."/>
            <person name="Schulenburg H."/>
            <person name="Samuel B."/>
        </authorList>
    </citation>
    <scope>NUCLEOTIDE SEQUENCE [LARGE SCALE GENOMIC DNA]</scope>
    <source>
        <strain evidence="2 3">BIGb0170</strain>
    </source>
</reference>
<accession>A0A7G5DZB6</accession>